<keyword evidence="4" id="KW-1185">Reference proteome</keyword>
<dbReference type="InterPro" id="IPR029467">
    <property type="entry name" value="Cyt_c7-like"/>
</dbReference>
<dbReference type="KEGG" id="aba:Acid345_3004"/>
<keyword evidence="1" id="KW-0812">Transmembrane</keyword>
<dbReference type="STRING" id="204669.Acid345_3004"/>
<name>Q1IM95_KORVE</name>
<dbReference type="HOGENOM" id="CLU_077373_0_0_0"/>
<evidence type="ECO:0000256" key="1">
    <source>
        <dbReference type="SAM" id="Phobius"/>
    </source>
</evidence>
<keyword evidence="1" id="KW-0472">Membrane</keyword>
<dbReference type="eggNOG" id="COG3880">
    <property type="taxonomic scope" value="Bacteria"/>
</dbReference>
<sequence>MAQIFHRSTNSIARISILAAIILVSGLLWAALELQRSPYVTYAGVAHMQPVPFSHQHHVGGLGLDCRYCHTSVEISGYAGIPPTKTCMNCHSQIWTNAPLLEPVRESFRSGKSLVWSRANDLPDYVYFDHSIHINKGVGCNTCHGPVDRMPLMYNQASLQMEWCLDCHRAPEKYLRPRDQVFNMRYEQPTSERPVELPAANGQGAVKFTEQSALGNELKTRYHLRSVKDITSCSTCHR</sequence>
<dbReference type="SUPFAM" id="SSF48695">
    <property type="entry name" value="Multiheme cytochromes"/>
    <property type="match status" value="1"/>
</dbReference>
<organism evidence="3 4">
    <name type="scientific">Koribacter versatilis (strain Ellin345)</name>
    <dbReference type="NCBI Taxonomy" id="204669"/>
    <lineage>
        <taxon>Bacteria</taxon>
        <taxon>Pseudomonadati</taxon>
        <taxon>Acidobacteriota</taxon>
        <taxon>Terriglobia</taxon>
        <taxon>Terriglobales</taxon>
        <taxon>Candidatus Korobacteraceae</taxon>
        <taxon>Candidatus Korobacter</taxon>
    </lineage>
</organism>
<keyword evidence="1" id="KW-1133">Transmembrane helix</keyword>
<dbReference type="PANTHER" id="PTHR39425:SF1">
    <property type="entry name" value="CYTOCHROME C7-LIKE DOMAIN-CONTAINING PROTEIN"/>
    <property type="match status" value="1"/>
</dbReference>
<dbReference type="EnsemblBacteria" id="ABF42005">
    <property type="protein sequence ID" value="ABF42005"/>
    <property type="gene ID" value="Acid345_3004"/>
</dbReference>
<dbReference type="InterPro" id="IPR036280">
    <property type="entry name" value="Multihaem_cyt_sf"/>
</dbReference>
<accession>Q1IM95</accession>
<reference evidence="3 4" key="1">
    <citation type="journal article" date="2009" name="Appl. Environ. Microbiol.">
        <title>Three genomes from the phylum Acidobacteria provide insight into the lifestyles of these microorganisms in soils.</title>
        <authorList>
            <person name="Ward N.L."/>
            <person name="Challacombe J.F."/>
            <person name="Janssen P.H."/>
            <person name="Henrissat B."/>
            <person name="Coutinho P.M."/>
            <person name="Wu M."/>
            <person name="Xie G."/>
            <person name="Haft D.H."/>
            <person name="Sait M."/>
            <person name="Badger J."/>
            <person name="Barabote R.D."/>
            <person name="Bradley B."/>
            <person name="Brettin T.S."/>
            <person name="Brinkac L.M."/>
            <person name="Bruce D."/>
            <person name="Creasy T."/>
            <person name="Daugherty S.C."/>
            <person name="Davidsen T.M."/>
            <person name="DeBoy R.T."/>
            <person name="Detter J.C."/>
            <person name="Dodson R.J."/>
            <person name="Durkin A.S."/>
            <person name="Ganapathy A."/>
            <person name="Gwinn-Giglio M."/>
            <person name="Han C.S."/>
            <person name="Khouri H."/>
            <person name="Kiss H."/>
            <person name="Kothari S.P."/>
            <person name="Madupu R."/>
            <person name="Nelson K.E."/>
            <person name="Nelson W.C."/>
            <person name="Paulsen I."/>
            <person name="Penn K."/>
            <person name="Ren Q."/>
            <person name="Rosovitz M.J."/>
            <person name="Selengut J.D."/>
            <person name="Shrivastava S."/>
            <person name="Sullivan S.A."/>
            <person name="Tapia R."/>
            <person name="Thompson L.S."/>
            <person name="Watkins K.L."/>
            <person name="Yang Q."/>
            <person name="Yu C."/>
            <person name="Zafar N."/>
            <person name="Zhou L."/>
            <person name="Kuske C.R."/>
        </authorList>
    </citation>
    <scope>NUCLEOTIDE SEQUENCE [LARGE SCALE GENOMIC DNA]</scope>
    <source>
        <strain evidence="3 4">Ellin345</strain>
    </source>
</reference>
<dbReference type="CDD" id="cd08168">
    <property type="entry name" value="Cytochrom_C3"/>
    <property type="match status" value="1"/>
</dbReference>
<gene>
    <name evidence="3" type="ordered locus">Acid345_3004</name>
</gene>
<dbReference type="Proteomes" id="UP000002432">
    <property type="component" value="Chromosome"/>
</dbReference>
<evidence type="ECO:0000313" key="4">
    <source>
        <dbReference type="Proteomes" id="UP000002432"/>
    </source>
</evidence>
<dbReference type="Pfam" id="PF14522">
    <property type="entry name" value="Cytochrome_C7"/>
    <property type="match status" value="1"/>
</dbReference>
<feature type="transmembrane region" description="Helical" evidence="1">
    <location>
        <begin position="12"/>
        <end position="32"/>
    </location>
</feature>
<evidence type="ECO:0000313" key="3">
    <source>
        <dbReference type="EMBL" id="ABF42005.1"/>
    </source>
</evidence>
<evidence type="ECO:0000259" key="2">
    <source>
        <dbReference type="Pfam" id="PF14522"/>
    </source>
</evidence>
<protein>
    <submittedName>
        <fullName evidence="3">Quinol:cytochrome c oxidoreductase pentaheme cytochrome subunit</fullName>
    </submittedName>
</protein>
<dbReference type="EMBL" id="CP000360">
    <property type="protein sequence ID" value="ABF42005.1"/>
    <property type="molecule type" value="Genomic_DNA"/>
</dbReference>
<dbReference type="PANTHER" id="PTHR39425">
    <property type="entry name" value="LIPOPROTEIN CYTOCHROME C"/>
    <property type="match status" value="1"/>
</dbReference>
<dbReference type="OrthoDB" id="9814800at2"/>
<feature type="domain" description="Cytochrome c7-like" evidence="2">
    <location>
        <begin position="126"/>
        <end position="238"/>
    </location>
</feature>
<dbReference type="Gene3D" id="3.90.10.10">
    <property type="entry name" value="Cytochrome C3"/>
    <property type="match status" value="2"/>
</dbReference>
<dbReference type="RefSeq" id="WP_011523806.1">
    <property type="nucleotide sequence ID" value="NC_008009.1"/>
</dbReference>
<dbReference type="AlphaFoldDB" id="Q1IM95"/>
<proteinExistence type="predicted"/>